<feature type="non-terminal residue" evidence="1">
    <location>
        <position position="1"/>
    </location>
</feature>
<proteinExistence type="predicted"/>
<dbReference type="EMBL" id="WJQU01000003">
    <property type="protein sequence ID" value="KAJ6637094.1"/>
    <property type="molecule type" value="Genomic_DNA"/>
</dbReference>
<dbReference type="AlphaFoldDB" id="A0A9Q0MSU7"/>
<accession>A0A9Q0MSU7</accession>
<protein>
    <submittedName>
        <fullName evidence="1">Uncharacterized protein</fullName>
    </submittedName>
</protein>
<organism evidence="1 2">
    <name type="scientific">Pseudolycoriella hygida</name>
    <dbReference type="NCBI Taxonomy" id="35572"/>
    <lineage>
        <taxon>Eukaryota</taxon>
        <taxon>Metazoa</taxon>
        <taxon>Ecdysozoa</taxon>
        <taxon>Arthropoda</taxon>
        <taxon>Hexapoda</taxon>
        <taxon>Insecta</taxon>
        <taxon>Pterygota</taxon>
        <taxon>Neoptera</taxon>
        <taxon>Endopterygota</taxon>
        <taxon>Diptera</taxon>
        <taxon>Nematocera</taxon>
        <taxon>Sciaroidea</taxon>
        <taxon>Sciaridae</taxon>
        <taxon>Pseudolycoriella</taxon>
    </lineage>
</organism>
<name>A0A9Q0MSU7_9DIPT</name>
<dbReference type="Proteomes" id="UP001151699">
    <property type="component" value="Chromosome X"/>
</dbReference>
<keyword evidence="2" id="KW-1185">Reference proteome</keyword>
<sequence length="58" mass="6612">MIETDFYKSIASHSYEHLLPAHSILKTNTNTIRPTPVYHKRVSAGLASRTPYIKRNGK</sequence>
<evidence type="ECO:0000313" key="1">
    <source>
        <dbReference type="EMBL" id="KAJ6637094.1"/>
    </source>
</evidence>
<comment type="caution">
    <text evidence="1">The sequence shown here is derived from an EMBL/GenBank/DDBJ whole genome shotgun (WGS) entry which is preliminary data.</text>
</comment>
<gene>
    <name evidence="1" type="ORF">Bhyg_09820</name>
</gene>
<evidence type="ECO:0000313" key="2">
    <source>
        <dbReference type="Proteomes" id="UP001151699"/>
    </source>
</evidence>
<reference evidence="1" key="1">
    <citation type="submission" date="2022-07" db="EMBL/GenBank/DDBJ databases">
        <authorList>
            <person name="Trinca V."/>
            <person name="Uliana J.V.C."/>
            <person name="Torres T.T."/>
            <person name="Ward R.J."/>
            <person name="Monesi N."/>
        </authorList>
    </citation>
    <scope>NUCLEOTIDE SEQUENCE</scope>
    <source>
        <strain evidence="1">HSMRA1968</strain>
        <tissue evidence="1">Whole embryos</tissue>
    </source>
</reference>